<keyword evidence="5 6" id="KW-0472">Membrane</keyword>
<feature type="transmembrane region" description="Helical" evidence="6">
    <location>
        <begin position="108"/>
        <end position="125"/>
    </location>
</feature>
<reference evidence="8" key="1">
    <citation type="submission" date="2022-08" db="EMBL/GenBank/DDBJ databases">
        <title>Nisaea acidiphila sp. nov., isolated from a marine algal debris and emended description of the genus Nisaea Urios et al. 2008.</title>
        <authorList>
            <person name="Kwon K."/>
        </authorList>
    </citation>
    <scope>NUCLEOTIDE SEQUENCE</scope>
    <source>
        <strain evidence="8">MEBiC11861</strain>
    </source>
</reference>
<evidence type="ECO:0000313" key="9">
    <source>
        <dbReference type="Proteomes" id="UP001060336"/>
    </source>
</evidence>
<comment type="subcellular location">
    <subcellularLocation>
        <location evidence="1">Cell membrane</location>
        <topology evidence="1">Multi-pass membrane protein</topology>
    </subcellularLocation>
</comment>
<feature type="transmembrane region" description="Helical" evidence="6">
    <location>
        <begin position="35"/>
        <end position="61"/>
    </location>
</feature>
<dbReference type="PANTHER" id="PTHR30086:SF20">
    <property type="entry name" value="ARGININE EXPORTER PROTEIN ARGO-RELATED"/>
    <property type="match status" value="1"/>
</dbReference>
<accession>A0A9J7AWE9</accession>
<dbReference type="Proteomes" id="UP001060336">
    <property type="component" value="Chromosome"/>
</dbReference>
<dbReference type="KEGG" id="naci:NUH88_02590"/>
<dbReference type="AlphaFoldDB" id="A0A9J7AWE9"/>
<dbReference type="Pfam" id="PF01810">
    <property type="entry name" value="LysE"/>
    <property type="match status" value="1"/>
</dbReference>
<organism evidence="8 9">
    <name type="scientific">Nisaea acidiphila</name>
    <dbReference type="NCBI Taxonomy" id="1862145"/>
    <lineage>
        <taxon>Bacteria</taxon>
        <taxon>Pseudomonadati</taxon>
        <taxon>Pseudomonadota</taxon>
        <taxon>Alphaproteobacteria</taxon>
        <taxon>Rhodospirillales</taxon>
        <taxon>Thalassobaculaceae</taxon>
        <taxon>Nisaea</taxon>
    </lineage>
</organism>
<dbReference type="GO" id="GO:0015171">
    <property type="term" value="F:amino acid transmembrane transporter activity"/>
    <property type="evidence" value="ECO:0007669"/>
    <property type="project" value="TreeGrafter"/>
</dbReference>
<feature type="signal peptide" evidence="7">
    <location>
        <begin position="1"/>
        <end position="17"/>
    </location>
</feature>
<evidence type="ECO:0000313" key="8">
    <source>
        <dbReference type="EMBL" id="UUX50588.1"/>
    </source>
</evidence>
<keyword evidence="4 6" id="KW-1133">Transmembrane helix</keyword>
<evidence type="ECO:0000256" key="6">
    <source>
        <dbReference type="SAM" id="Phobius"/>
    </source>
</evidence>
<keyword evidence="3 6" id="KW-0812">Transmembrane</keyword>
<dbReference type="GO" id="GO:0005886">
    <property type="term" value="C:plasma membrane"/>
    <property type="evidence" value="ECO:0007669"/>
    <property type="project" value="UniProtKB-SubCell"/>
</dbReference>
<gene>
    <name evidence="8" type="ORF">NUH88_02590</name>
</gene>
<dbReference type="EMBL" id="CP102480">
    <property type="protein sequence ID" value="UUX50588.1"/>
    <property type="molecule type" value="Genomic_DNA"/>
</dbReference>
<feature type="transmembrane region" description="Helical" evidence="6">
    <location>
        <begin position="68"/>
        <end position="88"/>
    </location>
</feature>
<dbReference type="RefSeq" id="WP_257769779.1">
    <property type="nucleotide sequence ID" value="NZ_CP102480.1"/>
</dbReference>
<dbReference type="PANTHER" id="PTHR30086">
    <property type="entry name" value="ARGININE EXPORTER PROTEIN ARGO"/>
    <property type="match status" value="1"/>
</dbReference>
<evidence type="ECO:0000256" key="2">
    <source>
        <dbReference type="ARBA" id="ARBA00022475"/>
    </source>
</evidence>
<evidence type="ECO:0000256" key="1">
    <source>
        <dbReference type="ARBA" id="ARBA00004651"/>
    </source>
</evidence>
<evidence type="ECO:0000256" key="5">
    <source>
        <dbReference type="ARBA" id="ARBA00023136"/>
    </source>
</evidence>
<name>A0A9J7AWE9_9PROT</name>
<proteinExistence type="predicted"/>
<feature type="transmembrane region" description="Helical" evidence="6">
    <location>
        <begin position="155"/>
        <end position="179"/>
    </location>
</feature>
<evidence type="ECO:0000256" key="3">
    <source>
        <dbReference type="ARBA" id="ARBA00022692"/>
    </source>
</evidence>
<keyword evidence="2" id="KW-1003">Cell membrane</keyword>
<protein>
    <submittedName>
        <fullName evidence="8">LysE family translocator</fullName>
    </submittedName>
</protein>
<sequence>MTLFSALTLFLVLAAMAALPSSSVALVVARSAVSGVPYGLAVSLGIVAGDLIFIALAVLGMTALAAELGAFFALIRYAAAAYLVWFGISLIRGQLRREQEQAVPEVPRAAWGGLPGSFVAGLLLTLGDVKAIFFYASLLPTFLDLAALSSGDIALLSALCVAAVGSVKVVYAFAAQRLAARASGFAHARKAKMLAGGFFVAAGGYLALKG</sequence>
<evidence type="ECO:0000256" key="4">
    <source>
        <dbReference type="ARBA" id="ARBA00022989"/>
    </source>
</evidence>
<evidence type="ECO:0000256" key="7">
    <source>
        <dbReference type="SAM" id="SignalP"/>
    </source>
</evidence>
<keyword evidence="7" id="KW-0732">Signal</keyword>
<dbReference type="InterPro" id="IPR001123">
    <property type="entry name" value="LeuE-type"/>
</dbReference>
<keyword evidence="9" id="KW-1185">Reference proteome</keyword>
<feature type="chain" id="PRO_5039945917" evidence="7">
    <location>
        <begin position="18"/>
        <end position="210"/>
    </location>
</feature>